<evidence type="ECO:0000313" key="4">
    <source>
        <dbReference type="EMBL" id="GMH09051.1"/>
    </source>
</evidence>
<feature type="repeat" description="PPR" evidence="2">
    <location>
        <begin position="314"/>
        <end position="348"/>
    </location>
</feature>
<dbReference type="Pfam" id="PF13041">
    <property type="entry name" value="PPR_2"/>
    <property type="match status" value="3"/>
</dbReference>
<dbReference type="Gene3D" id="1.25.40.10">
    <property type="entry name" value="Tetratricopeptide repeat domain"/>
    <property type="match status" value="4"/>
</dbReference>
<evidence type="ECO:0000256" key="3">
    <source>
        <dbReference type="SAM" id="Phobius"/>
    </source>
</evidence>
<keyword evidence="3" id="KW-0472">Membrane</keyword>
<dbReference type="PANTHER" id="PTHR47926">
    <property type="entry name" value="PENTATRICOPEPTIDE REPEAT-CONTAINING PROTEIN"/>
    <property type="match status" value="1"/>
</dbReference>
<dbReference type="InterPro" id="IPR002885">
    <property type="entry name" value="PPR_rpt"/>
</dbReference>
<evidence type="ECO:0008006" key="6">
    <source>
        <dbReference type="Google" id="ProtNLM"/>
    </source>
</evidence>
<dbReference type="InterPro" id="IPR046848">
    <property type="entry name" value="E_motif"/>
</dbReference>
<dbReference type="PROSITE" id="PS51375">
    <property type="entry name" value="PPR"/>
    <property type="match status" value="5"/>
</dbReference>
<dbReference type="Proteomes" id="UP001279734">
    <property type="component" value="Unassembled WGS sequence"/>
</dbReference>
<gene>
    <name evidence="4" type="ORF">Nepgr_010891</name>
</gene>
<organism evidence="4 5">
    <name type="scientific">Nepenthes gracilis</name>
    <name type="common">Slender pitcher plant</name>
    <dbReference type="NCBI Taxonomy" id="150966"/>
    <lineage>
        <taxon>Eukaryota</taxon>
        <taxon>Viridiplantae</taxon>
        <taxon>Streptophyta</taxon>
        <taxon>Embryophyta</taxon>
        <taxon>Tracheophyta</taxon>
        <taxon>Spermatophyta</taxon>
        <taxon>Magnoliopsida</taxon>
        <taxon>eudicotyledons</taxon>
        <taxon>Gunneridae</taxon>
        <taxon>Pentapetalae</taxon>
        <taxon>Caryophyllales</taxon>
        <taxon>Nepenthaceae</taxon>
        <taxon>Nepenthes</taxon>
    </lineage>
</organism>
<dbReference type="FunFam" id="1.25.40.10:FF:000090">
    <property type="entry name" value="Pentatricopeptide repeat-containing protein, chloroplastic"/>
    <property type="match status" value="1"/>
</dbReference>
<protein>
    <recommendedName>
        <fullName evidence="6">Pentatricopeptide repeat-containing protein</fullName>
    </recommendedName>
</protein>
<feature type="repeat" description="PPR" evidence="2">
    <location>
        <begin position="415"/>
        <end position="449"/>
    </location>
</feature>
<keyword evidence="3" id="KW-1133">Transmembrane helix</keyword>
<dbReference type="FunFam" id="1.25.40.10:FF:000344">
    <property type="entry name" value="Pentatricopeptide repeat-containing protein"/>
    <property type="match status" value="1"/>
</dbReference>
<dbReference type="Pfam" id="PF12854">
    <property type="entry name" value="PPR_1"/>
    <property type="match status" value="1"/>
</dbReference>
<reference evidence="4" key="1">
    <citation type="submission" date="2023-05" db="EMBL/GenBank/DDBJ databases">
        <title>Nepenthes gracilis genome sequencing.</title>
        <authorList>
            <person name="Fukushima K."/>
        </authorList>
    </citation>
    <scope>NUCLEOTIDE SEQUENCE</scope>
    <source>
        <strain evidence="4">SING2019-196</strain>
    </source>
</reference>
<dbReference type="Pfam" id="PF01535">
    <property type="entry name" value="PPR"/>
    <property type="match status" value="2"/>
</dbReference>
<dbReference type="GO" id="GO:0009451">
    <property type="term" value="P:RNA modification"/>
    <property type="evidence" value="ECO:0007669"/>
    <property type="project" value="InterPro"/>
</dbReference>
<feature type="repeat" description="PPR" evidence="2">
    <location>
        <begin position="182"/>
        <end position="216"/>
    </location>
</feature>
<dbReference type="InterPro" id="IPR046960">
    <property type="entry name" value="PPR_At4g14850-like_plant"/>
</dbReference>
<feature type="transmembrane region" description="Helical" evidence="3">
    <location>
        <begin position="148"/>
        <end position="171"/>
    </location>
</feature>
<feature type="repeat" description="PPR" evidence="2">
    <location>
        <begin position="384"/>
        <end position="414"/>
    </location>
</feature>
<keyword evidence="1" id="KW-0677">Repeat</keyword>
<evidence type="ECO:0000313" key="5">
    <source>
        <dbReference type="Proteomes" id="UP001279734"/>
    </source>
</evidence>
<evidence type="ECO:0000256" key="1">
    <source>
        <dbReference type="ARBA" id="ARBA00022737"/>
    </source>
</evidence>
<dbReference type="InterPro" id="IPR011990">
    <property type="entry name" value="TPR-like_helical_dom_sf"/>
</dbReference>
<dbReference type="GO" id="GO:0003723">
    <property type="term" value="F:RNA binding"/>
    <property type="evidence" value="ECO:0007669"/>
    <property type="project" value="InterPro"/>
</dbReference>
<dbReference type="Pfam" id="PF20431">
    <property type="entry name" value="E_motif"/>
    <property type="match status" value="1"/>
</dbReference>
<keyword evidence="3" id="KW-0812">Transmembrane</keyword>
<dbReference type="AlphaFoldDB" id="A0AAD3SE21"/>
<sequence>MRFARSFSYQFGYLPVTRKSQQLPTRSTSWDAIKELHALLIRTQQHTDPYLIFKVLRSYCLSSSTLHKALFVFHEVRRPTTLLWNYMIRGLSQSDHPIEAIRMYNNMREKCGLNGDNLTFIFVSKACGRVSDIVYGQSIHVHALKLGFGLYLFVANALIIMYASCGALGLAQKVFDEMTERDLVSWNSLICGHSQCNRFKEVLDLFNAMQMANVEADGITMVKVILACVQLSDWEFADSTMKYIEENHVEICVYLGNTLIDMYGRRCLVELAQGIFDRMHEKNIVSWNTLIIGHAKAGNLVSARKLFNEMPTRDVISWTSMITAYSQGGQFSDAVKFFQEMMASKVMPDEITVVSVLSACGHLGNLELGEVVHDLIRKHHIREDIYVGNSLIDMYCKCGAAQKALEIFQGMTGKDSVSWTSVISGMAVNGFADSAFELFEQMLRERVRPTNGTFIGILLACAHAGLVSKGLEYFESMEKVFGLAPEMKHYGCMVDLLSRSGNLQRAYEFIEAMPVSPDAVLWRILLSACKLHGDVVLAEIASNKLLDLDPCNSGNYVLLSNAYASAYRWDYATKLRDLMEENYVQKPSGSSSIKVTGVKPMLEGPCIQQFQRNTTDYPSGENVHSGRA</sequence>
<feature type="repeat" description="PPR" evidence="2">
    <location>
        <begin position="283"/>
        <end position="313"/>
    </location>
</feature>
<evidence type="ECO:0000256" key="2">
    <source>
        <dbReference type="PROSITE-ProRule" id="PRU00708"/>
    </source>
</evidence>
<name>A0AAD3SE21_NEPGR</name>
<keyword evidence="5" id="KW-1185">Reference proteome</keyword>
<dbReference type="NCBIfam" id="TIGR00756">
    <property type="entry name" value="PPR"/>
    <property type="match status" value="5"/>
</dbReference>
<proteinExistence type="predicted"/>
<dbReference type="FunFam" id="1.25.40.10:FF:000348">
    <property type="entry name" value="Pentatricopeptide repeat-containing protein chloroplastic"/>
    <property type="match status" value="1"/>
</dbReference>
<comment type="caution">
    <text evidence="4">The sequence shown here is derived from an EMBL/GenBank/DDBJ whole genome shotgun (WGS) entry which is preliminary data.</text>
</comment>
<dbReference type="PANTHER" id="PTHR47926:SF440">
    <property type="entry name" value="REPEAT-CONTAINING PROTEIN, PUTATIVE-RELATED"/>
    <property type="match status" value="1"/>
</dbReference>
<dbReference type="EMBL" id="BSYO01000008">
    <property type="protein sequence ID" value="GMH09051.1"/>
    <property type="molecule type" value="Genomic_DNA"/>
</dbReference>
<accession>A0AAD3SE21</accession>